<dbReference type="CDD" id="cd20558">
    <property type="entry name" value="CYCLIN_ScPCL7-like"/>
    <property type="match status" value="1"/>
</dbReference>
<keyword evidence="3" id="KW-1185">Reference proteome</keyword>
<dbReference type="AlphaFoldDB" id="A0A420HUZ8"/>
<comment type="caution">
    <text evidence="2">The sequence shown here is derived from an EMBL/GenBank/DDBJ whole genome shotgun (WGS) entry which is preliminary data.</text>
</comment>
<sequence length="464" mass="52476">MAALISDFISDSAHFQHNHKVINGSSKQLSPAETQYLKISSLREIPHSPRPQPITLPGEPNLSNNDLIKFQVRPGDIDDKTLPVQNEVVSPSSSSKLYYSRHKFMSQENILRSSRSSYDSSQDFKRRKSSCNLSISAHTNLPRSSAASCEVKVPCGDKIKIQSLAHIQTFAYGDSAFFREQYGRRFKEYNSKMAYEISSMPITDVIEMVAGLLTKIVTTNDRQHPTRNRPPQSSDCPAFTSDNTSSVSAFHGKNVPNITILSYLSRIHKYCPTTYEVFLSLLIYFDRMTEKFNKAPTKTYEKYDTYSVDPISSINNASNETRHSNSPQKSSKDENDVHESSQNTNVGSNKNGHENSTSRVFVVDSYNIHRLVIAGVTCASKFFSDVFYTNSRYAKVGGLPLLELNHLELQFLLLNDFRLFVPVEEFEVYGTMLVEFYAREIINQKQESSPVEIEFPKDSEPANS</sequence>
<dbReference type="STRING" id="212602.A0A420HUZ8"/>
<evidence type="ECO:0000313" key="2">
    <source>
        <dbReference type="EMBL" id="RKF61246.1"/>
    </source>
</evidence>
<organism evidence="2 3">
    <name type="scientific">Erysiphe neolycopersici</name>
    <dbReference type="NCBI Taxonomy" id="212602"/>
    <lineage>
        <taxon>Eukaryota</taxon>
        <taxon>Fungi</taxon>
        <taxon>Dikarya</taxon>
        <taxon>Ascomycota</taxon>
        <taxon>Pezizomycotina</taxon>
        <taxon>Leotiomycetes</taxon>
        <taxon>Erysiphales</taxon>
        <taxon>Erysiphaceae</taxon>
        <taxon>Erysiphe</taxon>
    </lineage>
</organism>
<dbReference type="OrthoDB" id="1060854at2759"/>
<dbReference type="Gene3D" id="1.10.472.10">
    <property type="entry name" value="Cyclin-like"/>
    <property type="match status" value="1"/>
</dbReference>
<dbReference type="InterPro" id="IPR013922">
    <property type="entry name" value="Cyclin_PHO80-like"/>
</dbReference>
<feature type="compositionally biased region" description="Polar residues" evidence="1">
    <location>
        <begin position="340"/>
        <end position="353"/>
    </location>
</feature>
<gene>
    <name evidence="2" type="ORF">OnM2_043057</name>
</gene>
<dbReference type="GO" id="GO:0005634">
    <property type="term" value="C:nucleus"/>
    <property type="evidence" value="ECO:0007669"/>
    <property type="project" value="TreeGrafter"/>
</dbReference>
<dbReference type="Pfam" id="PF08613">
    <property type="entry name" value="Cyclin"/>
    <property type="match status" value="2"/>
</dbReference>
<reference evidence="2 3" key="1">
    <citation type="journal article" date="2018" name="BMC Genomics">
        <title>Comparative genome analyses reveal sequence features reflecting distinct modes of host-adaptation between dicot and monocot powdery mildew.</title>
        <authorList>
            <person name="Wu Y."/>
            <person name="Ma X."/>
            <person name="Pan Z."/>
            <person name="Kale S.D."/>
            <person name="Song Y."/>
            <person name="King H."/>
            <person name="Zhang Q."/>
            <person name="Presley C."/>
            <person name="Deng X."/>
            <person name="Wei C.I."/>
            <person name="Xiao S."/>
        </authorList>
    </citation>
    <scope>NUCLEOTIDE SEQUENCE [LARGE SCALE GENOMIC DNA]</scope>
    <source>
        <strain evidence="2">UMSG2</strain>
    </source>
</reference>
<dbReference type="PANTHER" id="PTHR15615:SF94">
    <property type="entry name" value="PHO85 CYCLIN-6-RELATED"/>
    <property type="match status" value="1"/>
</dbReference>
<feature type="region of interest" description="Disordered" evidence="1">
    <location>
        <begin position="314"/>
        <end position="353"/>
    </location>
</feature>
<feature type="compositionally biased region" description="Basic and acidic residues" evidence="1">
    <location>
        <begin position="330"/>
        <end position="339"/>
    </location>
</feature>
<dbReference type="GO" id="GO:0019901">
    <property type="term" value="F:protein kinase binding"/>
    <property type="evidence" value="ECO:0007669"/>
    <property type="project" value="InterPro"/>
</dbReference>
<evidence type="ECO:0000256" key="1">
    <source>
        <dbReference type="SAM" id="MobiDB-lite"/>
    </source>
</evidence>
<dbReference type="EMBL" id="MCFK01004394">
    <property type="protein sequence ID" value="RKF61246.1"/>
    <property type="molecule type" value="Genomic_DNA"/>
</dbReference>
<name>A0A420HUZ8_9PEZI</name>
<dbReference type="Proteomes" id="UP000286134">
    <property type="component" value="Unassembled WGS sequence"/>
</dbReference>
<protein>
    <submittedName>
        <fullName evidence="2">PHO85 cyclin-6</fullName>
    </submittedName>
</protein>
<dbReference type="GO" id="GO:0000307">
    <property type="term" value="C:cyclin-dependent protein kinase holoenzyme complex"/>
    <property type="evidence" value="ECO:0007669"/>
    <property type="project" value="TreeGrafter"/>
</dbReference>
<dbReference type="GO" id="GO:0016538">
    <property type="term" value="F:cyclin-dependent protein serine/threonine kinase regulator activity"/>
    <property type="evidence" value="ECO:0007669"/>
    <property type="project" value="TreeGrafter"/>
</dbReference>
<evidence type="ECO:0000313" key="3">
    <source>
        <dbReference type="Proteomes" id="UP000286134"/>
    </source>
</evidence>
<dbReference type="PANTHER" id="PTHR15615">
    <property type="match status" value="1"/>
</dbReference>
<accession>A0A420HUZ8</accession>
<feature type="compositionally biased region" description="Polar residues" evidence="1">
    <location>
        <begin position="314"/>
        <end position="329"/>
    </location>
</feature>
<proteinExistence type="predicted"/>